<keyword evidence="14" id="KW-1185">Reference proteome</keyword>
<feature type="compositionally biased region" description="Acidic residues" evidence="11">
    <location>
        <begin position="229"/>
        <end position="239"/>
    </location>
</feature>
<proteinExistence type="inferred from homology"/>
<keyword evidence="8" id="KW-0539">Nucleus</keyword>
<dbReference type="AlphaFoldDB" id="A0A0R0FY87"/>
<evidence type="ECO:0000256" key="8">
    <source>
        <dbReference type="ARBA" id="ARBA00023242"/>
    </source>
</evidence>
<comment type="similarity">
    <text evidence="3">Belongs to the TSSC4 family.</text>
</comment>
<dbReference type="RefSeq" id="NP_001304499.2">
    <property type="nucleotide sequence ID" value="NM_001317570.2"/>
</dbReference>
<feature type="compositionally biased region" description="Polar residues" evidence="11">
    <location>
        <begin position="250"/>
        <end position="263"/>
    </location>
</feature>
<dbReference type="OMA" id="MRDVNDY"/>
<reference evidence="13" key="2">
    <citation type="submission" date="2018-02" db="UniProtKB">
        <authorList>
            <consortium name="EnsemblPlants"/>
        </authorList>
    </citation>
    <scope>IDENTIFICATION</scope>
    <source>
        <strain evidence="13">Williams 82</strain>
    </source>
</reference>
<evidence type="ECO:0000256" key="3">
    <source>
        <dbReference type="ARBA" id="ARBA00010362"/>
    </source>
</evidence>
<dbReference type="GO" id="GO:0005737">
    <property type="term" value="C:cytoplasm"/>
    <property type="evidence" value="ECO:0007669"/>
    <property type="project" value="UniProtKB-SubCell"/>
</dbReference>
<evidence type="ECO:0000256" key="1">
    <source>
        <dbReference type="ARBA" id="ARBA00004123"/>
    </source>
</evidence>
<sequence length="420" mass="46986">MEDSFRVRAERAFGSLPIPSSSLNTLWSLTEDEINNSPSNRTPKPKPKPYPSSSSRVQLQKGLHDLDDDDDDDDEEEEEPRGVSKPPDYDDEQWQIRAGIGRDCTLDYEEEEDQYDKQAIGKENSGDRVYMKDLNDDGVEISSCNVFPTSFRDFVRDPRANHLAARIRLKQDDEAAAKKIDALHVSEKSAPDIGGGSGSDVINPKSILKSKDNLSEPRDVRKRVRFDSECDDSGNDDDGLEGRTRDVRMKTSSMEEATASDQLSKSKEFDSAVPDYIRNPSRYTRYTFDDSPSDMDDKSNKEACMSFLLQLKGSNAAKRTGPQEDEALEDLPSVTFISKKKSGDANMCDSEMVSKPKLDAGTEAMNKRAFPVGIAASDSENSDACAMEEDEPEVKDIKKSSQKVNRQYRKKAQENLEEPV</sequence>
<dbReference type="Proteomes" id="UP000008827">
    <property type="component" value="Chromosome 16"/>
</dbReference>
<dbReference type="FunCoup" id="A0A0R0FY87">
    <property type="interactions" value="1986"/>
</dbReference>
<dbReference type="KEGG" id="gmx:100820108"/>
<evidence type="ECO:0000256" key="5">
    <source>
        <dbReference type="ARBA" id="ARBA00022664"/>
    </source>
</evidence>
<dbReference type="InterPro" id="IPR029338">
    <property type="entry name" value="TSSC4"/>
</dbReference>
<dbReference type="Pfam" id="PF15264">
    <property type="entry name" value="TSSC4"/>
    <property type="match status" value="1"/>
</dbReference>
<evidence type="ECO:0000256" key="9">
    <source>
        <dbReference type="ARBA" id="ARBA00035304"/>
    </source>
</evidence>
<dbReference type="PANTHER" id="PTHR13445">
    <property type="entry name" value="TUMOR SUPPRESSING SUBTRANSFERABLE CANDIDATE 4 TSSC4"/>
    <property type="match status" value="1"/>
</dbReference>
<dbReference type="GO" id="GO:0008380">
    <property type="term" value="P:RNA splicing"/>
    <property type="evidence" value="ECO:0007669"/>
    <property type="project" value="UniProtKB-KW"/>
</dbReference>
<gene>
    <name evidence="13" type="primary">LOC100820108</name>
    <name evidence="12" type="ORF">GLYMA_16G047900</name>
</gene>
<dbReference type="EnsemblPlants" id="KRH06820">
    <property type="protein sequence ID" value="KRH06820"/>
    <property type="gene ID" value="GLYMA_16G047900"/>
</dbReference>
<feature type="region of interest" description="Disordered" evidence="11">
    <location>
        <begin position="188"/>
        <end position="276"/>
    </location>
</feature>
<evidence type="ECO:0000313" key="14">
    <source>
        <dbReference type="Proteomes" id="UP000008827"/>
    </source>
</evidence>
<evidence type="ECO:0000313" key="12">
    <source>
        <dbReference type="EMBL" id="KRH06820.1"/>
    </source>
</evidence>
<feature type="region of interest" description="Disordered" evidence="11">
    <location>
        <begin position="377"/>
        <end position="420"/>
    </location>
</feature>
<feature type="compositionally biased region" description="Basic and acidic residues" evidence="11">
    <location>
        <begin position="240"/>
        <end position="249"/>
    </location>
</feature>
<feature type="compositionally biased region" description="Basic and acidic residues" evidence="11">
    <location>
        <begin position="209"/>
        <end position="219"/>
    </location>
</feature>
<evidence type="ECO:0000256" key="6">
    <source>
        <dbReference type="ARBA" id="ARBA00022728"/>
    </source>
</evidence>
<protein>
    <recommendedName>
        <fullName evidence="9">U5 small nuclear ribonucleoprotein TSSC4</fullName>
    </recommendedName>
</protein>
<feature type="compositionally biased region" description="Acidic residues" evidence="11">
    <location>
        <begin position="66"/>
        <end position="79"/>
    </location>
</feature>
<dbReference type="EMBL" id="CM000849">
    <property type="protein sequence ID" value="KRH06820.1"/>
    <property type="molecule type" value="Genomic_DNA"/>
</dbReference>
<dbReference type="PANTHER" id="PTHR13445:SF3">
    <property type="entry name" value="U5 SMALL NUCLEAR RIBONUCLEOPROTEIN TSSC4"/>
    <property type="match status" value="1"/>
</dbReference>
<comment type="function">
    <text evidence="10">Protein associated with the U5 snRNP, during its maturation and its post-splicing recycling and which is required for spliceosomal tri-snRNP complex assembly in the nucleus. Has a molecular sequestering activity and transiently hinders SNRNP200 binding sites for constitutive splicing factors that intervene later during the assembly of the spliceosome and splicing. Together with its molecular sequestering activity, may also function as a molecular adapter and placeholder, coordinating the assembly of the U5 snRNP and its association with the U4/U6 di-snRNP.</text>
</comment>
<dbReference type="GO" id="GO:0006397">
    <property type="term" value="P:mRNA processing"/>
    <property type="evidence" value="ECO:0007669"/>
    <property type="project" value="UniProtKB-KW"/>
</dbReference>
<keyword evidence="6" id="KW-0747">Spliceosome</keyword>
<evidence type="ECO:0000256" key="7">
    <source>
        <dbReference type="ARBA" id="ARBA00023187"/>
    </source>
</evidence>
<evidence type="ECO:0000256" key="10">
    <source>
        <dbReference type="ARBA" id="ARBA00045970"/>
    </source>
</evidence>
<name>A0A0R0FY87_SOYBN</name>
<comment type="subcellular location">
    <subcellularLocation>
        <location evidence="2">Cytoplasm</location>
    </subcellularLocation>
    <subcellularLocation>
        <location evidence="1">Nucleus</location>
    </subcellularLocation>
</comment>
<accession>A0A0R0FY87</accession>
<dbReference type="GO" id="GO:0005681">
    <property type="term" value="C:spliceosomal complex"/>
    <property type="evidence" value="ECO:0007669"/>
    <property type="project" value="UniProtKB-KW"/>
</dbReference>
<keyword evidence="7" id="KW-0508">mRNA splicing</keyword>
<reference evidence="12" key="3">
    <citation type="submission" date="2018-07" db="EMBL/GenBank/DDBJ databases">
        <title>WGS assembly of Glycine max.</title>
        <authorList>
            <person name="Schmutz J."/>
            <person name="Cannon S."/>
            <person name="Schlueter J."/>
            <person name="Ma J."/>
            <person name="Mitros T."/>
            <person name="Nelson W."/>
            <person name="Hyten D."/>
            <person name="Song Q."/>
            <person name="Thelen J."/>
            <person name="Cheng J."/>
            <person name="Xu D."/>
            <person name="Hellsten U."/>
            <person name="May G."/>
            <person name="Yu Y."/>
            <person name="Sakurai T."/>
            <person name="Umezawa T."/>
            <person name="Bhattacharyya M."/>
            <person name="Sandhu D."/>
            <person name="Valliyodan B."/>
            <person name="Lindquist E."/>
            <person name="Peto M."/>
            <person name="Grant D."/>
            <person name="Shu S."/>
            <person name="Goodstein D."/>
            <person name="Barry K."/>
            <person name="Futrell-Griggs M."/>
            <person name="Abernathy B."/>
            <person name="Du J."/>
            <person name="Tian Z."/>
            <person name="Zhu L."/>
            <person name="Gill N."/>
            <person name="Joshi T."/>
            <person name="Libault M."/>
            <person name="Sethuraman A."/>
            <person name="Zhang X."/>
            <person name="Shinozaki K."/>
            <person name="Nguyen H."/>
            <person name="Wing R."/>
            <person name="Cregan P."/>
            <person name="Specht J."/>
            <person name="Grimwood J."/>
            <person name="Rokhsar D."/>
            <person name="Stacey G."/>
            <person name="Shoemaker R."/>
            <person name="Jackson S."/>
        </authorList>
    </citation>
    <scope>NUCLEOTIDE SEQUENCE</scope>
    <source>
        <tissue evidence="12">Callus</tissue>
    </source>
</reference>
<evidence type="ECO:0000256" key="11">
    <source>
        <dbReference type="SAM" id="MobiDB-lite"/>
    </source>
</evidence>
<dbReference type="Gramene" id="KRH06820">
    <property type="protein sequence ID" value="KRH06820"/>
    <property type="gene ID" value="GLYMA_16G047900"/>
</dbReference>
<reference evidence="12 13" key="1">
    <citation type="journal article" date="2010" name="Nature">
        <title>Genome sequence of the palaeopolyploid soybean.</title>
        <authorList>
            <person name="Schmutz J."/>
            <person name="Cannon S.B."/>
            <person name="Schlueter J."/>
            <person name="Ma J."/>
            <person name="Mitros T."/>
            <person name="Nelson W."/>
            <person name="Hyten D.L."/>
            <person name="Song Q."/>
            <person name="Thelen J.J."/>
            <person name="Cheng J."/>
            <person name="Xu D."/>
            <person name="Hellsten U."/>
            <person name="May G.D."/>
            <person name="Yu Y."/>
            <person name="Sakurai T."/>
            <person name="Umezawa T."/>
            <person name="Bhattacharyya M.K."/>
            <person name="Sandhu D."/>
            <person name="Valliyodan B."/>
            <person name="Lindquist E."/>
            <person name="Peto M."/>
            <person name="Grant D."/>
            <person name="Shu S."/>
            <person name="Goodstein D."/>
            <person name="Barry K."/>
            <person name="Futrell-Griggs M."/>
            <person name="Abernathy B."/>
            <person name="Du J."/>
            <person name="Tian Z."/>
            <person name="Zhu L."/>
            <person name="Gill N."/>
            <person name="Joshi T."/>
            <person name="Libault M."/>
            <person name="Sethuraman A."/>
            <person name="Zhang X.-C."/>
            <person name="Shinozaki K."/>
            <person name="Nguyen H.T."/>
            <person name="Wing R.A."/>
            <person name="Cregan P."/>
            <person name="Specht J."/>
            <person name="Grimwood J."/>
            <person name="Rokhsar D."/>
            <person name="Stacey G."/>
            <person name="Shoemaker R.C."/>
            <person name="Jackson S.A."/>
        </authorList>
    </citation>
    <scope>NUCLEOTIDE SEQUENCE [LARGE SCALE GENOMIC DNA]</scope>
    <source>
        <strain evidence="13">cv. Williams 82</strain>
        <tissue evidence="12">Callus</tissue>
    </source>
</reference>
<keyword evidence="5" id="KW-0507">mRNA processing</keyword>
<keyword evidence="4" id="KW-0963">Cytoplasm</keyword>
<dbReference type="GeneID" id="100820108"/>
<dbReference type="PaxDb" id="3847-GLYMA16G05220.1"/>
<evidence type="ECO:0000313" key="13">
    <source>
        <dbReference type="EnsemblPlants" id="KRH06820"/>
    </source>
</evidence>
<feature type="region of interest" description="Disordered" evidence="11">
    <location>
        <begin position="32"/>
        <end position="95"/>
    </location>
</feature>
<dbReference type="ExpressionAtlas" id="A0A0R0FY87">
    <property type="expression patterns" value="baseline and differential"/>
</dbReference>
<evidence type="ECO:0000256" key="2">
    <source>
        <dbReference type="ARBA" id="ARBA00004496"/>
    </source>
</evidence>
<evidence type="ECO:0000256" key="4">
    <source>
        <dbReference type="ARBA" id="ARBA00022490"/>
    </source>
</evidence>
<organism evidence="12">
    <name type="scientific">Glycine max</name>
    <name type="common">Soybean</name>
    <name type="synonym">Glycine hispida</name>
    <dbReference type="NCBI Taxonomy" id="3847"/>
    <lineage>
        <taxon>Eukaryota</taxon>
        <taxon>Viridiplantae</taxon>
        <taxon>Streptophyta</taxon>
        <taxon>Embryophyta</taxon>
        <taxon>Tracheophyta</taxon>
        <taxon>Spermatophyta</taxon>
        <taxon>Magnoliopsida</taxon>
        <taxon>eudicotyledons</taxon>
        <taxon>Gunneridae</taxon>
        <taxon>Pentapetalae</taxon>
        <taxon>rosids</taxon>
        <taxon>fabids</taxon>
        <taxon>Fabales</taxon>
        <taxon>Fabaceae</taxon>
        <taxon>Papilionoideae</taxon>
        <taxon>50 kb inversion clade</taxon>
        <taxon>NPAAA clade</taxon>
        <taxon>indigoferoid/millettioid clade</taxon>
        <taxon>Phaseoleae</taxon>
        <taxon>Glycine</taxon>
        <taxon>Glycine subgen. Soja</taxon>
    </lineage>
</organism>